<feature type="compositionally biased region" description="Basic and acidic residues" evidence="1">
    <location>
        <begin position="8"/>
        <end position="26"/>
    </location>
</feature>
<proteinExistence type="predicted"/>
<dbReference type="AlphaFoldDB" id="A0A1R3K787"/>
<reference evidence="3" key="1">
    <citation type="submission" date="2013-09" db="EMBL/GenBank/DDBJ databases">
        <title>Corchorus olitorius genome sequencing.</title>
        <authorList>
            <person name="Alam M."/>
            <person name="Haque M.S."/>
            <person name="Islam M.S."/>
            <person name="Emdad E.M."/>
            <person name="Islam M.M."/>
            <person name="Ahmed B."/>
            <person name="Halim A."/>
            <person name="Hossen Q.M.M."/>
            <person name="Hossain M.Z."/>
            <person name="Ahmed R."/>
            <person name="Khan M.M."/>
            <person name="Islam R."/>
            <person name="Rashid M.M."/>
            <person name="Khan S.A."/>
            <person name="Rahman M.S."/>
            <person name="Alam M."/>
            <person name="Yahiya A.S."/>
            <person name="Khan M.S."/>
            <person name="Azam M.S."/>
            <person name="Haque T."/>
            <person name="Lashkar M.Z.H."/>
            <person name="Akhand A.I."/>
            <person name="Morshed G."/>
            <person name="Roy S."/>
            <person name="Uddin K.S."/>
            <person name="Rabeya T."/>
            <person name="Hossain A.S."/>
            <person name="Chowdhury A."/>
            <person name="Snigdha A.R."/>
            <person name="Mortoza M.S."/>
            <person name="Matin S.A."/>
            <person name="Hoque S.M.E."/>
            <person name="Islam M.K."/>
            <person name="Roy D.K."/>
            <person name="Haider R."/>
            <person name="Moosa M.M."/>
            <person name="Elias S.M."/>
            <person name="Hasan A.M."/>
            <person name="Jahan S."/>
            <person name="Shafiuddin M."/>
            <person name="Mahmood N."/>
            <person name="Shommy N.S."/>
        </authorList>
    </citation>
    <scope>NUCLEOTIDE SEQUENCE [LARGE SCALE GENOMIC DNA]</scope>
    <source>
        <strain evidence="3">cv. O-4</strain>
    </source>
</reference>
<dbReference type="Proteomes" id="UP000187203">
    <property type="component" value="Unassembled WGS sequence"/>
</dbReference>
<feature type="region of interest" description="Disordered" evidence="1">
    <location>
        <begin position="108"/>
        <end position="175"/>
    </location>
</feature>
<feature type="compositionally biased region" description="Basic residues" evidence="1">
    <location>
        <begin position="129"/>
        <end position="141"/>
    </location>
</feature>
<keyword evidence="3" id="KW-1185">Reference proteome</keyword>
<comment type="caution">
    <text evidence="2">The sequence shown here is derived from an EMBL/GenBank/DDBJ whole genome shotgun (WGS) entry which is preliminary data.</text>
</comment>
<name>A0A1R3K787_9ROSI</name>
<sequence length="175" mass="18741">MSSAQCHRPVEKTSCHQGQGHHESSLTEKVSGMASSIFKGHGSHQTHSQTTTQCHSRTETHYTNHGVGKTQTKYCHSQATQGHLPHHTMSHSGQNQCMTSHTNGNHCMTSHTNGHHASGGNATACQQGKTKRRGGATKRRSGLLQKIKEGISGDSSSSSDSESDNEKCGARKASD</sequence>
<dbReference type="OrthoDB" id="1001435at2759"/>
<dbReference type="EMBL" id="AWUE01014570">
    <property type="protein sequence ID" value="OMP02965.1"/>
    <property type="molecule type" value="Genomic_DNA"/>
</dbReference>
<evidence type="ECO:0000256" key="1">
    <source>
        <dbReference type="SAM" id="MobiDB-lite"/>
    </source>
</evidence>
<evidence type="ECO:0000313" key="2">
    <source>
        <dbReference type="EMBL" id="OMP02965.1"/>
    </source>
</evidence>
<feature type="region of interest" description="Disordered" evidence="1">
    <location>
        <begin position="1"/>
        <end position="26"/>
    </location>
</feature>
<gene>
    <name evidence="2" type="ORF">COLO4_10673</name>
</gene>
<feature type="compositionally biased region" description="Low complexity" evidence="1">
    <location>
        <begin position="43"/>
        <end position="55"/>
    </location>
</feature>
<feature type="region of interest" description="Disordered" evidence="1">
    <location>
        <begin position="38"/>
        <end position="65"/>
    </location>
</feature>
<evidence type="ECO:0000313" key="3">
    <source>
        <dbReference type="Proteomes" id="UP000187203"/>
    </source>
</evidence>
<protein>
    <submittedName>
        <fullName evidence="2">Uncharacterized protein</fullName>
    </submittedName>
</protein>
<feature type="compositionally biased region" description="Basic and acidic residues" evidence="1">
    <location>
        <begin position="164"/>
        <end position="175"/>
    </location>
</feature>
<organism evidence="2 3">
    <name type="scientific">Corchorus olitorius</name>
    <dbReference type="NCBI Taxonomy" id="93759"/>
    <lineage>
        <taxon>Eukaryota</taxon>
        <taxon>Viridiplantae</taxon>
        <taxon>Streptophyta</taxon>
        <taxon>Embryophyta</taxon>
        <taxon>Tracheophyta</taxon>
        <taxon>Spermatophyta</taxon>
        <taxon>Magnoliopsida</taxon>
        <taxon>eudicotyledons</taxon>
        <taxon>Gunneridae</taxon>
        <taxon>Pentapetalae</taxon>
        <taxon>rosids</taxon>
        <taxon>malvids</taxon>
        <taxon>Malvales</taxon>
        <taxon>Malvaceae</taxon>
        <taxon>Grewioideae</taxon>
        <taxon>Apeibeae</taxon>
        <taxon>Corchorus</taxon>
    </lineage>
</organism>
<accession>A0A1R3K787</accession>